<reference evidence="2" key="1">
    <citation type="journal article" date="2023" name="Mol. Phylogenet. Evol.">
        <title>Genome-scale phylogeny and comparative genomics of the fungal order Sordariales.</title>
        <authorList>
            <person name="Hensen N."/>
            <person name="Bonometti L."/>
            <person name="Westerberg I."/>
            <person name="Brannstrom I.O."/>
            <person name="Guillou S."/>
            <person name="Cros-Aarteil S."/>
            <person name="Calhoun S."/>
            <person name="Haridas S."/>
            <person name="Kuo A."/>
            <person name="Mondo S."/>
            <person name="Pangilinan J."/>
            <person name="Riley R."/>
            <person name="LaButti K."/>
            <person name="Andreopoulos B."/>
            <person name="Lipzen A."/>
            <person name="Chen C."/>
            <person name="Yan M."/>
            <person name="Daum C."/>
            <person name="Ng V."/>
            <person name="Clum A."/>
            <person name="Steindorff A."/>
            <person name="Ohm R.A."/>
            <person name="Martin F."/>
            <person name="Silar P."/>
            <person name="Natvig D.O."/>
            <person name="Lalanne C."/>
            <person name="Gautier V."/>
            <person name="Ament-Velasquez S.L."/>
            <person name="Kruys A."/>
            <person name="Hutchinson M.I."/>
            <person name="Powell A.J."/>
            <person name="Barry K."/>
            <person name="Miller A.N."/>
            <person name="Grigoriev I.V."/>
            <person name="Debuchy R."/>
            <person name="Gladieux P."/>
            <person name="Hiltunen Thoren M."/>
            <person name="Johannesson H."/>
        </authorList>
    </citation>
    <scope>NUCLEOTIDE SEQUENCE</scope>
    <source>
        <strain evidence="2">CBS 103.79</strain>
    </source>
</reference>
<gene>
    <name evidence="2" type="ORF">C8A05DRAFT_30523</name>
</gene>
<dbReference type="AlphaFoldDB" id="A0AAN6MS71"/>
<keyword evidence="3" id="KW-1185">Reference proteome</keyword>
<accession>A0AAN6MS71</accession>
<comment type="caution">
    <text evidence="2">The sequence shown here is derived from an EMBL/GenBank/DDBJ whole genome shotgun (WGS) entry which is preliminary data.</text>
</comment>
<dbReference type="EMBL" id="MU855351">
    <property type="protein sequence ID" value="KAK3905640.1"/>
    <property type="molecule type" value="Genomic_DNA"/>
</dbReference>
<name>A0AAN6MS71_9PEZI</name>
<evidence type="ECO:0000313" key="2">
    <source>
        <dbReference type="EMBL" id="KAK3905640.1"/>
    </source>
</evidence>
<protein>
    <submittedName>
        <fullName evidence="2">Uncharacterized protein</fullName>
    </submittedName>
</protein>
<organism evidence="2 3">
    <name type="scientific">Staphylotrichum tortipilum</name>
    <dbReference type="NCBI Taxonomy" id="2831512"/>
    <lineage>
        <taxon>Eukaryota</taxon>
        <taxon>Fungi</taxon>
        <taxon>Dikarya</taxon>
        <taxon>Ascomycota</taxon>
        <taxon>Pezizomycotina</taxon>
        <taxon>Sordariomycetes</taxon>
        <taxon>Sordariomycetidae</taxon>
        <taxon>Sordariales</taxon>
        <taxon>Chaetomiaceae</taxon>
        <taxon>Staphylotrichum</taxon>
    </lineage>
</organism>
<evidence type="ECO:0000313" key="3">
    <source>
        <dbReference type="Proteomes" id="UP001303889"/>
    </source>
</evidence>
<dbReference type="Proteomes" id="UP001303889">
    <property type="component" value="Unassembled WGS sequence"/>
</dbReference>
<reference evidence="2" key="2">
    <citation type="submission" date="2023-05" db="EMBL/GenBank/DDBJ databases">
        <authorList>
            <consortium name="Lawrence Berkeley National Laboratory"/>
            <person name="Steindorff A."/>
            <person name="Hensen N."/>
            <person name="Bonometti L."/>
            <person name="Westerberg I."/>
            <person name="Brannstrom I.O."/>
            <person name="Guillou S."/>
            <person name="Cros-Aarteil S."/>
            <person name="Calhoun S."/>
            <person name="Haridas S."/>
            <person name="Kuo A."/>
            <person name="Mondo S."/>
            <person name="Pangilinan J."/>
            <person name="Riley R."/>
            <person name="Labutti K."/>
            <person name="Andreopoulos B."/>
            <person name="Lipzen A."/>
            <person name="Chen C."/>
            <person name="Yanf M."/>
            <person name="Daum C."/>
            <person name="Ng V."/>
            <person name="Clum A."/>
            <person name="Ohm R."/>
            <person name="Martin F."/>
            <person name="Silar P."/>
            <person name="Natvig D."/>
            <person name="Lalanne C."/>
            <person name="Gautier V."/>
            <person name="Ament-Velasquez S.L."/>
            <person name="Kruys A."/>
            <person name="Hutchinson M.I."/>
            <person name="Powell A.J."/>
            <person name="Barry K."/>
            <person name="Miller A.N."/>
            <person name="Grigoriev I.V."/>
            <person name="Debuchy R."/>
            <person name="Gladieux P."/>
            <person name="Thoren M.H."/>
            <person name="Johannesson H."/>
        </authorList>
    </citation>
    <scope>NUCLEOTIDE SEQUENCE</scope>
    <source>
        <strain evidence="2">CBS 103.79</strain>
    </source>
</reference>
<feature type="region of interest" description="Disordered" evidence="1">
    <location>
        <begin position="66"/>
        <end position="87"/>
    </location>
</feature>
<evidence type="ECO:0000256" key="1">
    <source>
        <dbReference type="SAM" id="MobiDB-lite"/>
    </source>
</evidence>
<proteinExistence type="predicted"/>
<sequence>MNWGRDESTIPDEDRDQEDLAKAWYDEPTRALNRQLVGENLRLKKLLREHGISWDSRLTLDPDNRGRGVWASTPTPTKRIQTRKSRGAADEAHLPTLPVELQIYILEYALTSKYPIVDPLCKANRDALSPAEKSRGNQIAIGFLATCKAYHAEGTRFFWRNNTFVFTSHLVLRRFADLGLEHRQTVKQATMRIIARYYDDEDRKHHAPYPSTADAFFKSINLKVISRVKEDNLARKGFRSYTWDQVVDFLDTLRPPYDPDHPKGQPRPRLLPNLESLRMDFVNFPDSFLTPGGGPFLHNLASHDLGCSLNELLLTGVPQCEWGDEMCSELTGMIRNDGLFLKSDSAFVYSGSQLRSMVTRDNWQPAWITKVVRSWKALADEYTRSSTKKPVPILHSHRAAHGGNHKMPPVAKEDGHPESIWKARRTLWKRAPRSQLSEKREWVEFDRLTGQPLTGRPYNAEKDTYDVTDLICPHCDVMHAPTHDH</sequence>